<proteinExistence type="predicted"/>
<evidence type="ECO:0000259" key="2">
    <source>
        <dbReference type="PROSITE" id="PS50097"/>
    </source>
</evidence>
<feature type="non-terminal residue" evidence="3">
    <location>
        <position position="266"/>
    </location>
</feature>
<name>A0A1B6K019_9HEMI</name>
<evidence type="ECO:0000256" key="1">
    <source>
        <dbReference type="SAM" id="MobiDB-lite"/>
    </source>
</evidence>
<dbReference type="InterPro" id="IPR000210">
    <property type="entry name" value="BTB/POZ_dom"/>
</dbReference>
<dbReference type="SMART" id="SM00225">
    <property type="entry name" value="BTB"/>
    <property type="match status" value="1"/>
</dbReference>
<dbReference type="AlphaFoldDB" id="A0A1B6K019"/>
<sequence length="266" mass="29420">QDDADNQTSEPGVAPVSPEAPVHKESEILTSEPGVAAESQETSVHDDTENKTSQSVVTPEIQKATVHDEADDQETLVRGEVENQFSEQIVTSDTPETTLHEQIENQISEQGVNPDDVSENQTFDKIVTSDILQTTLHYNAKNQPNEQRQIKTLITSEATMQEDRMYVDPAEYIFSHRELHDCILTVGKAGYKVEKISAVKCHLKASSSVLRDLLTDSTTEVSISQVSPEVFKLLLSYVYGGKLPNLDQDSAAQLALAANFFHIRPL</sequence>
<protein>
    <recommendedName>
        <fullName evidence="2">BTB domain-containing protein</fullName>
    </recommendedName>
</protein>
<gene>
    <name evidence="3" type="ORF">g.23348</name>
</gene>
<dbReference type="Pfam" id="PF00651">
    <property type="entry name" value="BTB"/>
    <property type="match status" value="1"/>
</dbReference>
<dbReference type="PANTHER" id="PTHR24413">
    <property type="entry name" value="SPECKLE-TYPE POZ PROTEIN"/>
    <property type="match status" value="1"/>
</dbReference>
<feature type="region of interest" description="Disordered" evidence="1">
    <location>
        <begin position="1"/>
        <end position="73"/>
    </location>
</feature>
<dbReference type="EMBL" id="GECU01002912">
    <property type="protein sequence ID" value="JAT04795.1"/>
    <property type="molecule type" value="Transcribed_RNA"/>
</dbReference>
<dbReference type="SUPFAM" id="SSF54695">
    <property type="entry name" value="POZ domain"/>
    <property type="match status" value="1"/>
</dbReference>
<dbReference type="PROSITE" id="PS50097">
    <property type="entry name" value="BTB"/>
    <property type="match status" value="1"/>
</dbReference>
<dbReference type="CDD" id="cd18186">
    <property type="entry name" value="BTB_POZ_ZBTB_KLHL-like"/>
    <property type="match status" value="1"/>
</dbReference>
<feature type="domain" description="BTB" evidence="2">
    <location>
        <begin position="180"/>
        <end position="247"/>
    </location>
</feature>
<accession>A0A1B6K019</accession>
<evidence type="ECO:0000313" key="3">
    <source>
        <dbReference type="EMBL" id="JAT04795.1"/>
    </source>
</evidence>
<organism evidence="3">
    <name type="scientific">Homalodisca liturata</name>
    <dbReference type="NCBI Taxonomy" id="320908"/>
    <lineage>
        <taxon>Eukaryota</taxon>
        <taxon>Metazoa</taxon>
        <taxon>Ecdysozoa</taxon>
        <taxon>Arthropoda</taxon>
        <taxon>Hexapoda</taxon>
        <taxon>Insecta</taxon>
        <taxon>Pterygota</taxon>
        <taxon>Neoptera</taxon>
        <taxon>Paraneoptera</taxon>
        <taxon>Hemiptera</taxon>
        <taxon>Auchenorrhyncha</taxon>
        <taxon>Membracoidea</taxon>
        <taxon>Cicadellidae</taxon>
        <taxon>Cicadellinae</taxon>
        <taxon>Proconiini</taxon>
        <taxon>Homalodisca</taxon>
    </lineage>
</organism>
<feature type="non-terminal residue" evidence="3">
    <location>
        <position position="1"/>
    </location>
</feature>
<reference evidence="3" key="1">
    <citation type="submission" date="2015-11" db="EMBL/GenBank/DDBJ databases">
        <title>De novo transcriptome assembly of four potential Pierce s Disease insect vectors from Arizona vineyards.</title>
        <authorList>
            <person name="Tassone E.E."/>
        </authorList>
    </citation>
    <scope>NUCLEOTIDE SEQUENCE</scope>
</reference>
<dbReference type="InterPro" id="IPR011333">
    <property type="entry name" value="SKP1/BTB/POZ_sf"/>
</dbReference>
<feature type="compositionally biased region" description="Polar residues" evidence="1">
    <location>
        <begin position="1"/>
        <end position="10"/>
    </location>
</feature>
<dbReference type="Gene3D" id="3.30.710.10">
    <property type="entry name" value="Potassium Channel Kv1.1, Chain A"/>
    <property type="match status" value="1"/>
</dbReference>